<dbReference type="InParanoid" id="A0A0M9UDE1"/>
<organism evidence="1 2">
    <name type="scientific">Ardenticatena maritima</name>
    <dbReference type="NCBI Taxonomy" id="872965"/>
    <lineage>
        <taxon>Bacteria</taxon>
        <taxon>Bacillati</taxon>
        <taxon>Chloroflexota</taxon>
        <taxon>Ardenticatenia</taxon>
        <taxon>Ardenticatenales</taxon>
        <taxon>Ardenticatenaceae</taxon>
        <taxon>Ardenticatena</taxon>
    </lineage>
</organism>
<evidence type="ECO:0000313" key="2">
    <source>
        <dbReference type="Proteomes" id="UP000037784"/>
    </source>
</evidence>
<dbReference type="EMBL" id="BBZA01000198">
    <property type="protein sequence ID" value="GAP63867.1"/>
    <property type="molecule type" value="Genomic_DNA"/>
</dbReference>
<proteinExistence type="predicted"/>
<reference evidence="1 2" key="1">
    <citation type="journal article" date="2015" name="Genome Announc.">
        <title>Draft Genome Sequence of a Heterotrophic Facultative Anaerobic Thermophilic Bacterium, Ardenticatena maritima Strain 110ST.</title>
        <authorList>
            <person name="Kawaichi S."/>
            <person name="Yoshida T."/>
            <person name="Sako Y."/>
            <person name="Nakamura R."/>
        </authorList>
    </citation>
    <scope>NUCLEOTIDE SEQUENCE [LARGE SCALE GENOMIC DNA]</scope>
    <source>
        <strain evidence="1 2">110S</strain>
    </source>
</reference>
<evidence type="ECO:0000313" key="1">
    <source>
        <dbReference type="EMBL" id="GAP63867.1"/>
    </source>
</evidence>
<protein>
    <submittedName>
        <fullName evidence="1">Uncharacterized protein</fullName>
    </submittedName>
</protein>
<sequence length="45" mass="4750">MFGSGWTVAGYSFVPIGRALSVWIVREGCPRCGGLSRGGGRSTFL</sequence>
<comment type="caution">
    <text evidence="1">The sequence shown here is derived from an EMBL/GenBank/DDBJ whole genome shotgun (WGS) entry which is preliminary data.</text>
</comment>
<dbReference type="Proteomes" id="UP000037784">
    <property type="component" value="Unassembled WGS sequence"/>
</dbReference>
<reference evidence="2" key="2">
    <citation type="submission" date="2015-08" db="EMBL/GenBank/DDBJ databases">
        <title>Draft Genome Sequence of a Heterotrophic Facultative Anaerobic Bacterium Ardenticatena maritima Strain 110S.</title>
        <authorList>
            <person name="Kawaichi S."/>
            <person name="Yoshida T."/>
            <person name="Sako Y."/>
            <person name="Nakamura R."/>
        </authorList>
    </citation>
    <scope>NUCLEOTIDE SEQUENCE [LARGE SCALE GENOMIC DNA]</scope>
    <source>
        <strain evidence="2">110S</strain>
    </source>
</reference>
<accession>A0A0M9UDE1</accession>
<gene>
    <name evidence="1" type="ORF">ARMA_2290</name>
</gene>
<keyword evidence="2" id="KW-1185">Reference proteome</keyword>
<name>A0A0M9UDE1_9CHLR</name>
<dbReference type="AlphaFoldDB" id="A0A0M9UDE1"/>